<gene>
    <name evidence="2" type="ORF">g.811</name>
</gene>
<dbReference type="PANTHER" id="PTHR46599">
    <property type="entry name" value="PIGGYBAC TRANSPOSABLE ELEMENT-DERIVED PROTEIN 4"/>
    <property type="match status" value="1"/>
</dbReference>
<dbReference type="Pfam" id="PF13843">
    <property type="entry name" value="DDE_Tnp_1_7"/>
    <property type="match status" value="1"/>
</dbReference>
<proteinExistence type="predicted"/>
<feature type="domain" description="PiggyBac transposable element-derived protein" evidence="1">
    <location>
        <begin position="5"/>
        <end position="112"/>
    </location>
</feature>
<dbReference type="AlphaFoldDB" id="A0A1B6FQD5"/>
<evidence type="ECO:0000259" key="1">
    <source>
        <dbReference type="Pfam" id="PF13843"/>
    </source>
</evidence>
<sequence>VEKMLKEDKLTVVGTIRKNKPHFPPEFKDAKYQDRSVNSSIFLFHDDVTAVSFMPKKNKIVLLVSTLHGDKSVNSETLKPEIIMTYNSSKGAVDSFDQMCHAINHSRKTKRWS</sequence>
<name>A0A1B6FQD5_9HEMI</name>
<organism evidence="2">
    <name type="scientific">Cuerna arida</name>
    <dbReference type="NCBI Taxonomy" id="1464854"/>
    <lineage>
        <taxon>Eukaryota</taxon>
        <taxon>Metazoa</taxon>
        <taxon>Ecdysozoa</taxon>
        <taxon>Arthropoda</taxon>
        <taxon>Hexapoda</taxon>
        <taxon>Insecta</taxon>
        <taxon>Pterygota</taxon>
        <taxon>Neoptera</taxon>
        <taxon>Paraneoptera</taxon>
        <taxon>Hemiptera</taxon>
        <taxon>Auchenorrhyncha</taxon>
        <taxon>Membracoidea</taxon>
        <taxon>Cicadellidae</taxon>
        <taxon>Cicadellinae</taxon>
        <taxon>Proconiini</taxon>
        <taxon>Cuerna</taxon>
    </lineage>
</organism>
<dbReference type="EMBL" id="GECZ01017361">
    <property type="protein sequence ID" value="JAS52408.1"/>
    <property type="molecule type" value="Transcribed_RNA"/>
</dbReference>
<feature type="non-terminal residue" evidence="2">
    <location>
        <position position="113"/>
    </location>
</feature>
<feature type="non-terminal residue" evidence="2">
    <location>
        <position position="1"/>
    </location>
</feature>
<protein>
    <recommendedName>
        <fullName evidence="1">PiggyBac transposable element-derived protein domain-containing protein</fullName>
    </recommendedName>
</protein>
<reference evidence="2" key="1">
    <citation type="submission" date="2015-11" db="EMBL/GenBank/DDBJ databases">
        <title>De novo transcriptome assembly of four potential Pierce s Disease insect vectors from Arizona vineyards.</title>
        <authorList>
            <person name="Tassone E.E."/>
        </authorList>
    </citation>
    <scope>NUCLEOTIDE SEQUENCE</scope>
</reference>
<dbReference type="PANTHER" id="PTHR46599:SF6">
    <property type="entry name" value="DUAL SPECIFICITY PHOSPHATASE 26"/>
    <property type="match status" value="1"/>
</dbReference>
<evidence type="ECO:0000313" key="2">
    <source>
        <dbReference type="EMBL" id="JAS52408.1"/>
    </source>
</evidence>
<dbReference type="InterPro" id="IPR029526">
    <property type="entry name" value="PGBD"/>
</dbReference>
<accession>A0A1B6FQD5</accession>